<dbReference type="InterPro" id="IPR029058">
    <property type="entry name" value="AB_hydrolase_fold"/>
</dbReference>
<keyword evidence="1" id="KW-0812">Transmembrane</keyword>
<feature type="domain" description="AB hydrolase-1" evidence="2">
    <location>
        <begin position="128"/>
        <end position="223"/>
    </location>
</feature>
<keyword evidence="1" id="KW-0472">Membrane</keyword>
<organism evidence="3 4">
    <name type="scientific">Zymoseptoria tritici (strain ST99CH_3D7)</name>
    <dbReference type="NCBI Taxonomy" id="1276538"/>
    <lineage>
        <taxon>Eukaryota</taxon>
        <taxon>Fungi</taxon>
        <taxon>Dikarya</taxon>
        <taxon>Ascomycota</taxon>
        <taxon>Pezizomycotina</taxon>
        <taxon>Dothideomycetes</taxon>
        <taxon>Dothideomycetidae</taxon>
        <taxon>Mycosphaerellales</taxon>
        <taxon>Mycosphaerellaceae</taxon>
        <taxon>Zymoseptoria</taxon>
    </lineage>
</organism>
<dbReference type="PANTHER" id="PTHR12277">
    <property type="entry name" value="ALPHA/BETA HYDROLASE DOMAIN-CONTAINING PROTEIN"/>
    <property type="match status" value="1"/>
</dbReference>
<dbReference type="Proteomes" id="UP000215127">
    <property type="component" value="Chromosome 4"/>
</dbReference>
<dbReference type="Gene3D" id="3.40.50.1820">
    <property type="entry name" value="alpha/beta hydrolase"/>
    <property type="match status" value="1"/>
</dbReference>
<dbReference type="PANTHER" id="PTHR12277:SF81">
    <property type="entry name" value="PROTEIN ABHD13"/>
    <property type="match status" value="1"/>
</dbReference>
<evidence type="ECO:0000259" key="2">
    <source>
        <dbReference type="Pfam" id="PF00561"/>
    </source>
</evidence>
<sequence length="432" mass="47318">MPITSPVWKQLLYGATIAVGLYAVFIGLQLSPTVQRLALYSHKFNTLFWDDIHDGEAFGFAKHQVTPFNIVTPDGVTLFGWHILPVNLYARHEAQIRTEERPAGQPVEDFTKTTAYELLTAENLDTKVVVSFHGNAGHIAQGWRKDANRYLSTASDTHVFTIDYRGFGHSTGTPTEAGVILDGVTLLDWIMNVAKVDPERIVIMGQSLGTAVTSAVALHYADPKNTLIPSEPAEVARVLASNSDRKPVTFAGIILAASFVSVPGLMRTYKVAGLISLVAPLKPFPFILDQLLVQLADTWQTGERLAAYYDALKGSPKLHSGSRSMGSLQLLHAINDADIPYHQTEIICRRILGSGDTASQLKLEGKDGQTLDGSKGPAVLDVNRKDRPRLRFEIVRNGAHNQIIAYSSVAVAVSRAFQDSFADNHAPQRNKR</sequence>
<keyword evidence="1" id="KW-1133">Transmembrane helix</keyword>
<reference evidence="3 4" key="1">
    <citation type="submission" date="2016-06" db="EMBL/GenBank/DDBJ databases">
        <authorList>
            <person name="Kjaerup R.B."/>
            <person name="Dalgaard T.S."/>
            <person name="Juul-Madsen H.R."/>
        </authorList>
    </citation>
    <scope>NUCLEOTIDE SEQUENCE [LARGE SCALE GENOMIC DNA]</scope>
</reference>
<dbReference type="SUPFAM" id="SSF53474">
    <property type="entry name" value="alpha/beta-Hydrolases"/>
    <property type="match status" value="1"/>
</dbReference>
<keyword evidence="4" id="KW-1185">Reference proteome</keyword>
<feature type="transmembrane region" description="Helical" evidence="1">
    <location>
        <begin position="12"/>
        <end position="30"/>
    </location>
</feature>
<dbReference type="STRING" id="1276538.A0A1X7RRH1"/>
<protein>
    <recommendedName>
        <fullName evidence="2">AB hydrolase-1 domain-containing protein</fullName>
    </recommendedName>
</protein>
<evidence type="ECO:0000313" key="3">
    <source>
        <dbReference type="EMBL" id="SMQ50042.1"/>
    </source>
</evidence>
<accession>A0A1X7RRH1</accession>
<name>A0A1X7RRH1_ZYMT9</name>
<evidence type="ECO:0000256" key="1">
    <source>
        <dbReference type="SAM" id="Phobius"/>
    </source>
</evidence>
<proteinExistence type="predicted"/>
<dbReference type="InterPro" id="IPR000073">
    <property type="entry name" value="AB_hydrolase_1"/>
</dbReference>
<dbReference type="Pfam" id="PF00561">
    <property type="entry name" value="Abhydrolase_1"/>
    <property type="match status" value="1"/>
</dbReference>
<dbReference type="AlphaFoldDB" id="A0A1X7RRH1"/>
<gene>
    <name evidence="3" type="ORF">ZT3D7_G5194</name>
</gene>
<dbReference type="EMBL" id="LT853695">
    <property type="protein sequence ID" value="SMQ50042.1"/>
    <property type="molecule type" value="Genomic_DNA"/>
</dbReference>
<evidence type="ECO:0000313" key="4">
    <source>
        <dbReference type="Proteomes" id="UP000215127"/>
    </source>
</evidence>